<dbReference type="PANTHER" id="PTHR30443">
    <property type="entry name" value="INNER MEMBRANE PROTEIN"/>
    <property type="match status" value="1"/>
</dbReference>
<reference evidence="10" key="1">
    <citation type="submission" date="2017-06" db="EMBL/GenBank/DDBJ databases">
        <title>Genome sequencing of pathogenic and non-pathogenic strains within Bisgaard taxon 40.</title>
        <authorList>
            <person name="Ladner J.T."/>
            <person name="Lovett S.P."/>
            <person name="Koroleva G."/>
            <person name="Lorch J.M."/>
        </authorList>
    </citation>
    <scope>NUCLEOTIDE SEQUENCE</scope>
    <source>
        <strain evidence="10">27576-1-I1</strain>
    </source>
</reference>
<organism evidence="10 11">
    <name type="scientific">Mergibacter septicus</name>
    <dbReference type="NCBI Taxonomy" id="221402"/>
    <lineage>
        <taxon>Bacteria</taxon>
        <taxon>Pseudomonadati</taxon>
        <taxon>Pseudomonadota</taxon>
        <taxon>Gammaproteobacteria</taxon>
        <taxon>Pasteurellales</taxon>
        <taxon>Pasteurellaceae</taxon>
        <taxon>Mergibacter</taxon>
    </lineage>
</organism>
<dbReference type="AlphaFoldDB" id="A0A8E3MI02"/>
<dbReference type="SUPFAM" id="SSF53649">
    <property type="entry name" value="Alkaline phosphatase-like"/>
    <property type="match status" value="1"/>
</dbReference>
<dbReference type="PANTHER" id="PTHR30443:SF0">
    <property type="entry name" value="PHOSPHOETHANOLAMINE TRANSFERASE EPTA"/>
    <property type="match status" value="1"/>
</dbReference>
<evidence type="ECO:0000256" key="2">
    <source>
        <dbReference type="ARBA" id="ARBA00022475"/>
    </source>
</evidence>
<dbReference type="GO" id="GO:0016776">
    <property type="term" value="F:phosphotransferase activity, phosphate group as acceptor"/>
    <property type="evidence" value="ECO:0007669"/>
    <property type="project" value="TreeGrafter"/>
</dbReference>
<dbReference type="InterPro" id="IPR017850">
    <property type="entry name" value="Alkaline_phosphatase_core_sf"/>
</dbReference>
<dbReference type="Pfam" id="PF08019">
    <property type="entry name" value="EptA_B_N"/>
    <property type="match status" value="1"/>
</dbReference>
<protein>
    <submittedName>
        <fullName evidence="10">Phosphoethanolamine transferase</fullName>
    </submittedName>
</protein>
<evidence type="ECO:0000256" key="3">
    <source>
        <dbReference type="ARBA" id="ARBA00022519"/>
    </source>
</evidence>
<evidence type="ECO:0000259" key="8">
    <source>
        <dbReference type="Pfam" id="PF00884"/>
    </source>
</evidence>
<evidence type="ECO:0000256" key="4">
    <source>
        <dbReference type="ARBA" id="ARBA00022679"/>
    </source>
</evidence>
<evidence type="ECO:0000313" key="10">
    <source>
        <dbReference type="EMBL" id="QDJ15511.1"/>
    </source>
</evidence>
<dbReference type="RefSeq" id="WP_261921026.1">
    <property type="nucleotide sequence ID" value="NZ_CP022011.1"/>
</dbReference>
<dbReference type="EMBL" id="CP022011">
    <property type="protein sequence ID" value="QDJ15511.1"/>
    <property type="molecule type" value="Genomic_DNA"/>
</dbReference>
<keyword evidence="5" id="KW-0812">Transmembrane</keyword>
<dbReference type="CDD" id="cd16017">
    <property type="entry name" value="LptA"/>
    <property type="match status" value="1"/>
</dbReference>
<dbReference type="GO" id="GO:0005886">
    <property type="term" value="C:plasma membrane"/>
    <property type="evidence" value="ECO:0007669"/>
    <property type="project" value="UniProtKB-SubCell"/>
</dbReference>
<evidence type="ECO:0000256" key="7">
    <source>
        <dbReference type="ARBA" id="ARBA00023136"/>
    </source>
</evidence>
<evidence type="ECO:0000313" key="11">
    <source>
        <dbReference type="Proteomes" id="UP000955338"/>
    </source>
</evidence>
<dbReference type="InterPro" id="IPR058130">
    <property type="entry name" value="PEA_transf_C"/>
</dbReference>
<gene>
    <name evidence="10" type="ORF">CEP48_00445</name>
</gene>
<dbReference type="NCBIfam" id="NF028537">
    <property type="entry name" value="P_eth_NH2_trans"/>
    <property type="match status" value="1"/>
</dbReference>
<evidence type="ECO:0000256" key="6">
    <source>
        <dbReference type="ARBA" id="ARBA00022989"/>
    </source>
</evidence>
<name>A0A8E3MI02_9PAST</name>
<keyword evidence="2" id="KW-1003">Cell membrane</keyword>
<feature type="domain" description="Sulfatase N-terminal" evidence="8">
    <location>
        <begin position="230"/>
        <end position="522"/>
    </location>
</feature>
<dbReference type="InterPro" id="IPR000917">
    <property type="entry name" value="Sulfatase_N"/>
</dbReference>
<evidence type="ECO:0000256" key="5">
    <source>
        <dbReference type="ARBA" id="ARBA00022692"/>
    </source>
</evidence>
<dbReference type="GO" id="GO:0009244">
    <property type="term" value="P:lipopolysaccharide core region biosynthetic process"/>
    <property type="evidence" value="ECO:0007669"/>
    <property type="project" value="TreeGrafter"/>
</dbReference>
<feature type="domain" description="Phosphoethanolamine transferase N-terminal" evidence="9">
    <location>
        <begin position="55"/>
        <end position="204"/>
    </location>
</feature>
<keyword evidence="4 10" id="KW-0808">Transferase</keyword>
<keyword evidence="7" id="KW-0472">Membrane</keyword>
<evidence type="ECO:0000256" key="1">
    <source>
        <dbReference type="ARBA" id="ARBA00004429"/>
    </source>
</evidence>
<evidence type="ECO:0000259" key="9">
    <source>
        <dbReference type="Pfam" id="PF08019"/>
    </source>
</evidence>
<keyword evidence="3" id="KW-0997">Cell inner membrane</keyword>
<dbReference type="InterPro" id="IPR040423">
    <property type="entry name" value="PEA_transferase"/>
</dbReference>
<comment type="subcellular location">
    <subcellularLocation>
        <location evidence="1">Cell inner membrane</location>
        <topology evidence="1">Multi-pass membrane protein</topology>
    </subcellularLocation>
</comment>
<accession>A0A8E3MI02</accession>
<dbReference type="Proteomes" id="UP000955338">
    <property type="component" value="Chromosome"/>
</dbReference>
<proteinExistence type="predicted"/>
<sequence>MRKTKWCLSSTTLIALVSLYFTLILNYPLYKVILKVHPFTGSAEDYFLFTIPLFIFFTLNAVFQLFALPWLHKIIMPLLLIISASIGYSELFLHVYFNTDMLENVLQTNMAESVRLLSIPYIAWIILLGIVPAILYITVKVDYRLWWKEILTRIVMILLSFLVIFGIAKFFYQDYAAFIRNNKSITHLILPSNFIASGVNAVKRIREANRPFVQLGLDAQLVKSSEKRKVIILVVGETTRAENWGLNGYQRQTTPLLSKQSNVVNFKHTMSCGTATAISVPCMFSHLDRVDYDASIARNTDNVLDILKRAGYEVVWFENDGGCKGVCNRVESYEMTQLNLPQYCKDGECLDQILLQDFDKTLLRSNRDIVVVLHTIGNHGPTYYERYTPEFRQFTPTCDTNQINRCTNQELVNTYDNGVLYIDYFLNQTIENLKVLSDKYHWDTALYYLSDHGESLGENGVYLHGTPYAIAPSQQTHIPMIMWYSDNWLQNQKLNLTCLQQQGQNNAYSQDNFFHTVLGMAEVATTVYHKNADITASCKVQ</sequence>
<keyword evidence="6" id="KW-1133">Transmembrane helix</keyword>
<dbReference type="Gene3D" id="3.40.720.10">
    <property type="entry name" value="Alkaline Phosphatase, subunit A"/>
    <property type="match status" value="1"/>
</dbReference>
<dbReference type="InterPro" id="IPR012549">
    <property type="entry name" value="EptA-like_N"/>
</dbReference>
<keyword evidence="11" id="KW-1185">Reference proteome</keyword>
<dbReference type="Pfam" id="PF00884">
    <property type="entry name" value="Sulfatase"/>
    <property type="match status" value="1"/>
</dbReference>